<name>A0A2T9YZN2_9FUNG</name>
<evidence type="ECO:0000256" key="9">
    <source>
        <dbReference type="ARBA" id="ARBA00023136"/>
    </source>
</evidence>
<reference evidence="10 11" key="1">
    <citation type="journal article" date="2018" name="MBio">
        <title>Comparative Genomics Reveals the Core Gene Toolbox for the Fungus-Insect Symbiosis.</title>
        <authorList>
            <person name="Wang Y."/>
            <person name="Stata M."/>
            <person name="Wang W."/>
            <person name="Stajich J.E."/>
            <person name="White M.M."/>
            <person name="Moncalvo J.M."/>
        </authorList>
    </citation>
    <scope>NUCLEOTIDE SEQUENCE [LARGE SCALE GENOMIC DNA]</scope>
    <source>
        <strain evidence="10 11">AUS-77-4</strain>
    </source>
</reference>
<gene>
    <name evidence="10" type="ORF">BB559_001896</name>
</gene>
<dbReference type="Pfam" id="PF01762">
    <property type="entry name" value="Galactosyl_T"/>
    <property type="match status" value="1"/>
</dbReference>
<organism evidence="10 11">
    <name type="scientific">Furculomyces boomerangus</name>
    <dbReference type="NCBI Taxonomy" id="61424"/>
    <lineage>
        <taxon>Eukaryota</taxon>
        <taxon>Fungi</taxon>
        <taxon>Fungi incertae sedis</taxon>
        <taxon>Zoopagomycota</taxon>
        <taxon>Kickxellomycotina</taxon>
        <taxon>Harpellomycetes</taxon>
        <taxon>Harpellales</taxon>
        <taxon>Harpellaceae</taxon>
        <taxon>Furculomyces</taxon>
    </lineage>
</organism>
<keyword evidence="8" id="KW-0333">Golgi apparatus</keyword>
<keyword evidence="6" id="KW-0735">Signal-anchor</keyword>
<keyword evidence="11" id="KW-1185">Reference proteome</keyword>
<sequence>MKAFGVYINRKKGKRIFILSLILISLLVFTLNSQKIQKKSNRHGVHKKPKLSNFFEDEPGIDFSSSAELDSLEFDKVSYRDITLNSNIAFIPRNKKLDMEEIFHEYLIIIPLAKTESIVWLRNLYSDLNLKILCDVDDLRSGCDIRTKNAYTYDTLPLKTYDMMKILCHSKDRYKVIVKMDFDIFINKFYFYNILKFLIKNSSRKIYYGDPMISNRVMMDLSMNGKVYAFTNPVLRDYCSCDIKRPTSGGLEDLWFGNNLVQCINSKNYKNKNEELFLLFSKEHHIYHKSFENNNVKLNTGSSVK</sequence>
<comment type="subcellular location">
    <subcellularLocation>
        <location evidence="1">Golgi apparatus membrane</location>
        <topology evidence="1">Single-pass type II membrane protein</topology>
    </subcellularLocation>
</comment>
<comment type="similarity">
    <text evidence="2">Belongs to the glycosyltransferase 31 family.</text>
</comment>
<proteinExistence type="inferred from homology"/>
<accession>A0A2T9YZN2</accession>
<keyword evidence="3" id="KW-0328">Glycosyltransferase</keyword>
<dbReference type="OrthoDB" id="5540755at2759"/>
<evidence type="ECO:0000256" key="2">
    <source>
        <dbReference type="ARBA" id="ARBA00008661"/>
    </source>
</evidence>
<evidence type="ECO:0008006" key="12">
    <source>
        <dbReference type="Google" id="ProtNLM"/>
    </source>
</evidence>
<comment type="caution">
    <text evidence="10">The sequence shown here is derived from an EMBL/GenBank/DDBJ whole genome shotgun (WGS) entry which is preliminary data.</text>
</comment>
<evidence type="ECO:0000256" key="4">
    <source>
        <dbReference type="ARBA" id="ARBA00022679"/>
    </source>
</evidence>
<dbReference type="AlphaFoldDB" id="A0A2T9YZN2"/>
<evidence type="ECO:0000313" key="10">
    <source>
        <dbReference type="EMBL" id="PVU97793.1"/>
    </source>
</evidence>
<evidence type="ECO:0000256" key="5">
    <source>
        <dbReference type="ARBA" id="ARBA00022692"/>
    </source>
</evidence>
<evidence type="ECO:0000256" key="1">
    <source>
        <dbReference type="ARBA" id="ARBA00004323"/>
    </source>
</evidence>
<evidence type="ECO:0000313" key="11">
    <source>
        <dbReference type="Proteomes" id="UP000245699"/>
    </source>
</evidence>
<dbReference type="InterPro" id="IPR002659">
    <property type="entry name" value="Glyco_trans_31"/>
</dbReference>
<protein>
    <recommendedName>
        <fullName evidence="12">Hexosyltransferase</fullName>
    </recommendedName>
</protein>
<evidence type="ECO:0000256" key="8">
    <source>
        <dbReference type="ARBA" id="ARBA00023034"/>
    </source>
</evidence>
<dbReference type="EMBL" id="MBFT01000098">
    <property type="protein sequence ID" value="PVU97793.1"/>
    <property type="molecule type" value="Genomic_DNA"/>
</dbReference>
<keyword evidence="9" id="KW-0472">Membrane</keyword>
<keyword evidence="5" id="KW-0812">Transmembrane</keyword>
<keyword evidence="4" id="KW-0808">Transferase</keyword>
<evidence type="ECO:0000256" key="3">
    <source>
        <dbReference type="ARBA" id="ARBA00022676"/>
    </source>
</evidence>
<evidence type="ECO:0000256" key="6">
    <source>
        <dbReference type="ARBA" id="ARBA00022968"/>
    </source>
</evidence>
<dbReference type="GO" id="GO:0000139">
    <property type="term" value="C:Golgi membrane"/>
    <property type="evidence" value="ECO:0007669"/>
    <property type="project" value="UniProtKB-SubCell"/>
</dbReference>
<dbReference type="Proteomes" id="UP000245699">
    <property type="component" value="Unassembled WGS sequence"/>
</dbReference>
<dbReference type="GO" id="GO:0016758">
    <property type="term" value="F:hexosyltransferase activity"/>
    <property type="evidence" value="ECO:0007669"/>
    <property type="project" value="InterPro"/>
</dbReference>
<keyword evidence="7" id="KW-1133">Transmembrane helix</keyword>
<evidence type="ECO:0000256" key="7">
    <source>
        <dbReference type="ARBA" id="ARBA00022989"/>
    </source>
</evidence>